<keyword evidence="1" id="KW-0472">Membrane</keyword>
<proteinExistence type="predicted"/>
<accession>A0ABT0M0V8</accession>
<dbReference type="RefSeq" id="WP_249057308.1">
    <property type="nucleotide sequence ID" value="NZ_JALZWP010000004.1"/>
</dbReference>
<keyword evidence="3" id="KW-1185">Reference proteome</keyword>
<dbReference type="Proteomes" id="UP001202550">
    <property type="component" value="Unassembled WGS sequence"/>
</dbReference>
<feature type="transmembrane region" description="Helical" evidence="1">
    <location>
        <begin position="272"/>
        <end position="295"/>
    </location>
</feature>
<gene>
    <name evidence="2" type="ORF">M3N55_05800</name>
</gene>
<comment type="caution">
    <text evidence="2">The sequence shown here is derived from an EMBL/GenBank/DDBJ whole genome shotgun (WGS) entry which is preliminary data.</text>
</comment>
<protein>
    <submittedName>
        <fullName evidence="2">Uncharacterized protein</fullName>
    </submittedName>
</protein>
<evidence type="ECO:0000313" key="3">
    <source>
        <dbReference type="Proteomes" id="UP001202550"/>
    </source>
</evidence>
<organism evidence="2 3">
    <name type="scientific">Roseinatronobacter domitianus</name>
    <dbReference type="NCBI Taxonomy" id="2940293"/>
    <lineage>
        <taxon>Bacteria</taxon>
        <taxon>Pseudomonadati</taxon>
        <taxon>Pseudomonadota</taxon>
        <taxon>Alphaproteobacteria</taxon>
        <taxon>Rhodobacterales</taxon>
        <taxon>Paracoccaceae</taxon>
        <taxon>Roseinatronobacter</taxon>
    </lineage>
</organism>
<dbReference type="EMBL" id="JALZWP010000004">
    <property type="protein sequence ID" value="MCL1628238.1"/>
    <property type="molecule type" value="Genomic_DNA"/>
</dbReference>
<evidence type="ECO:0000313" key="2">
    <source>
        <dbReference type="EMBL" id="MCL1628238.1"/>
    </source>
</evidence>
<evidence type="ECO:0000256" key="1">
    <source>
        <dbReference type="SAM" id="Phobius"/>
    </source>
</evidence>
<name>A0ABT0M0V8_9RHOB</name>
<keyword evidence="1" id="KW-0812">Transmembrane</keyword>
<feature type="transmembrane region" description="Helical" evidence="1">
    <location>
        <begin position="147"/>
        <end position="173"/>
    </location>
</feature>
<feature type="transmembrane region" description="Helical" evidence="1">
    <location>
        <begin position="105"/>
        <end position="135"/>
    </location>
</feature>
<reference evidence="2 3" key="1">
    <citation type="submission" date="2022-05" db="EMBL/GenBank/DDBJ databases">
        <title>Seasonal and diel survey of microbial diversity of the Tyrrhenian coast.</title>
        <authorList>
            <person name="Gattoni G."/>
            <person name="Corral P."/>
        </authorList>
    </citation>
    <scope>NUCLEOTIDE SEQUENCE [LARGE SCALE GENOMIC DNA]</scope>
    <source>
        <strain evidence="2 3">V10</strain>
    </source>
</reference>
<keyword evidence="1" id="KW-1133">Transmembrane helix</keyword>
<sequence>MTHAPDMPQKRRSRSWLVLIAGLLCLVAGVFVKQDANPVVSTAERAAEQIAVASTGVYVSLRVINAFLSTAQEVELGASMVGQASIQPLKVLEPVDDTIERVADAIFLVAAASALAAVAMGPVVSIGLVVLGLGLIGMSISAHSVRFALIAGPACSTGVSFGIVVAFLIPLFFSVGVWVGERATQDRMDEATAQLRAVAQQAEASVVSDDPQNLDNKSDEAENSGFFLGVRTWLGEARDGAGSVFADSAKYLTAGWSILDQADTILSASMTIIGVFILRMVVLPVFLVLGAVALLKRFRVPDAHGFDVTPGQAVQPPPPAP</sequence>